<protein>
    <recommendedName>
        <fullName evidence="11">Nucleolar protein 11</fullName>
    </recommendedName>
</protein>
<dbReference type="Pfam" id="PF20998">
    <property type="entry name" value="Nol11_C"/>
    <property type="match status" value="1"/>
</dbReference>
<dbReference type="GO" id="GO:0005730">
    <property type="term" value="C:nucleolus"/>
    <property type="evidence" value="ECO:0007669"/>
    <property type="project" value="UniProtKB-SubCell"/>
</dbReference>
<keyword evidence="6" id="KW-0539">Nucleus</keyword>
<evidence type="ECO:0008006" key="11">
    <source>
        <dbReference type="Google" id="ProtNLM"/>
    </source>
</evidence>
<comment type="caution">
    <text evidence="9">The sequence shown here is derived from an EMBL/GenBank/DDBJ whole genome shotgun (WGS) entry which is preliminary data.</text>
</comment>
<accession>A0AAD9JS34</accession>
<organism evidence="9 10">
    <name type="scientific">Ridgeia piscesae</name>
    <name type="common">Tubeworm</name>
    <dbReference type="NCBI Taxonomy" id="27915"/>
    <lineage>
        <taxon>Eukaryota</taxon>
        <taxon>Metazoa</taxon>
        <taxon>Spiralia</taxon>
        <taxon>Lophotrochozoa</taxon>
        <taxon>Annelida</taxon>
        <taxon>Polychaeta</taxon>
        <taxon>Sedentaria</taxon>
        <taxon>Canalipalpata</taxon>
        <taxon>Sabellida</taxon>
        <taxon>Siboglinidae</taxon>
        <taxon>Ridgeia</taxon>
    </lineage>
</organism>
<dbReference type="InterPro" id="IPR012584">
    <property type="entry name" value="NOL11_N"/>
</dbReference>
<evidence type="ECO:0000256" key="4">
    <source>
        <dbReference type="ARBA" id="ARBA00023159"/>
    </source>
</evidence>
<comment type="subcellular location">
    <subcellularLocation>
        <location evidence="1">Nucleus</location>
        <location evidence="1">Nucleolus</location>
    </subcellularLocation>
</comment>
<sequence>MSTLSEASTLCTLSNANDLIGLETHHSEPNLVIITRRNRNITVLDVNDQKPVKDWTAKGGQQLSCPAIFCPATGQYATVINEKILVTWNQGDLVIDKTKKIRLGKSVHRLVSCPSRCHVIAFEDATFCWSDKPSDFQGSPIACDTDSVTWCGCHCLKEQTYLVFVIRNTKNKSLLKIRAYQLGADIENSEVLNWQISDNLGNEEPLDFALQYQSSQLYLLILWPGGDLLRSCLTGTEELGKISHMSDTASILALDDTQVAVSGILSDSRQAGIGIWDVRFRLLISWQPFLEPVSSKPQLYRHQDRLFTVCDRRLCVYPFTLSRSTIGAALGKLGQTAITLEKSQTSKLTSLFNDLISPAKTPTEKKFKDTFAKFVSFVATHNEDVWHHLDLMESLVKRCANEKKFWPREELLDLITKKHLTGSMCVSLFPALVSHRDVVLLHRCLQYIEDIPESSLVQCLAFYVSTDDNKFSIEFEDSVDVNGSSSLSPSGTLKCPFEHDKATVINHLLMYPSNDIFLLESLRTVDFSVILDLLGYLFYLMNVTTSPVAPSEKPLKRNLPAAGRPSLLKVVDWASVVLDAHLTQMVLSTEARKVLVELHQVVMEQVHFYDELVGLEVLLAQLKQSRTPANKQFIGHYCIETLHIA</sequence>
<dbReference type="InterPro" id="IPR048897">
    <property type="entry name" value="Nol11_C"/>
</dbReference>
<proteinExistence type="predicted"/>
<dbReference type="InterPro" id="IPR042859">
    <property type="entry name" value="NOL11"/>
</dbReference>
<dbReference type="GO" id="GO:0003723">
    <property type="term" value="F:RNA binding"/>
    <property type="evidence" value="ECO:0007669"/>
    <property type="project" value="TreeGrafter"/>
</dbReference>
<keyword evidence="2" id="KW-0698">rRNA processing</keyword>
<evidence type="ECO:0000313" key="9">
    <source>
        <dbReference type="EMBL" id="KAK2157573.1"/>
    </source>
</evidence>
<feature type="domain" description="Nucleolar protein 11 C-terminal" evidence="8">
    <location>
        <begin position="408"/>
        <end position="643"/>
    </location>
</feature>
<evidence type="ECO:0000259" key="7">
    <source>
        <dbReference type="Pfam" id="PF08168"/>
    </source>
</evidence>
<keyword evidence="3" id="KW-0805">Transcription regulation</keyword>
<dbReference type="Proteomes" id="UP001209878">
    <property type="component" value="Unassembled WGS sequence"/>
</dbReference>
<feature type="domain" description="Nucleolar protein 11 N-terminal" evidence="7">
    <location>
        <begin position="1"/>
        <end position="319"/>
    </location>
</feature>
<dbReference type="GO" id="GO:0030490">
    <property type="term" value="P:maturation of SSU-rRNA"/>
    <property type="evidence" value="ECO:0007669"/>
    <property type="project" value="InterPro"/>
</dbReference>
<dbReference type="PANTHER" id="PTHR15633:SF2">
    <property type="entry name" value="NUCLEOLAR PROTEIN 11"/>
    <property type="match status" value="1"/>
</dbReference>
<keyword evidence="5" id="KW-0804">Transcription</keyword>
<dbReference type="Pfam" id="PF08168">
    <property type="entry name" value="NOL11_N"/>
    <property type="match status" value="1"/>
</dbReference>
<evidence type="ECO:0000256" key="6">
    <source>
        <dbReference type="ARBA" id="ARBA00023242"/>
    </source>
</evidence>
<keyword evidence="10" id="KW-1185">Reference proteome</keyword>
<evidence type="ECO:0000256" key="3">
    <source>
        <dbReference type="ARBA" id="ARBA00023015"/>
    </source>
</evidence>
<reference evidence="9" key="1">
    <citation type="journal article" date="2023" name="Mol. Biol. Evol.">
        <title>Third-Generation Sequencing Reveals the Adaptive Role of the Epigenome in Three Deep-Sea Polychaetes.</title>
        <authorList>
            <person name="Perez M."/>
            <person name="Aroh O."/>
            <person name="Sun Y."/>
            <person name="Lan Y."/>
            <person name="Juniper S.K."/>
            <person name="Young C.R."/>
            <person name="Angers B."/>
            <person name="Qian P.Y."/>
        </authorList>
    </citation>
    <scope>NUCLEOTIDE SEQUENCE</scope>
    <source>
        <strain evidence="9">R07B-5</strain>
    </source>
</reference>
<dbReference type="AlphaFoldDB" id="A0AAD9JS34"/>
<evidence type="ECO:0000256" key="5">
    <source>
        <dbReference type="ARBA" id="ARBA00023163"/>
    </source>
</evidence>
<keyword evidence="4" id="KW-0010">Activator</keyword>
<evidence type="ECO:0000259" key="8">
    <source>
        <dbReference type="Pfam" id="PF20998"/>
    </source>
</evidence>
<dbReference type="PANTHER" id="PTHR15633">
    <property type="entry name" value="NUCLEOLAR PROTEIN 11"/>
    <property type="match status" value="1"/>
</dbReference>
<evidence type="ECO:0000256" key="2">
    <source>
        <dbReference type="ARBA" id="ARBA00022552"/>
    </source>
</evidence>
<name>A0AAD9JS34_RIDPI</name>
<dbReference type="EMBL" id="JAODUO010001864">
    <property type="protein sequence ID" value="KAK2157573.1"/>
    <property type="molecule type" value="Genomic_DNA"/>
</dbReference>
<gene>
    <name evidence="9" type="ORF">NP493_1865g00025</name>
</gene>
<evidence type="ECO:0000256" key="1">
    <source>
        <dbReference type="ARBA" id="ARBA00004604"/>
    </source>
</evidence>
<evidence type="ECO:0000313" key="10">
    <source>
        <dbReference type="Proteomes" id="UP001209878"/>
    </source>
</evidence>